<dbReference type="Pfam" id="PF13432">
    <property type="entry name" value="TPR_16"/>
    <property type="match status" value="1"/>
</dbReference>
<evidence type="ECO:0000313" key="3">
    <source>
        <dbReference type="EMBL" id="VAW48548.1"/>
    </source>
</evidence>
<dbReference type="AlphaFoldDB" id="A0A3B0VY41"/>
<dbReference type="InterPro" id="IPR013105">
    <property type="entry name" value="TPR_2"/>
</dbReference>
<keyword evidence="2" id="KW-0802">TPR repeat</keyword>
<evidence type="ECO:0000256" key="1">
    <source>
        <dbReference type="ARBA" id="ARBA00022737"/>
    </source>
</evidence>
<dbReference type="PROSITE" id="PS50005">
    <property type="entry name" value="TPR"/>
    <property type="match status" value="3"/>
</dbReference>
<dbReference type="Pfam" id="PF07719">
    <property type="entry name" value="TPR_2"/>
    <property type="match status" value="1"/>
</dbReference>
<protein>
    <submittedName>
        <fullName evidence="3">Uncharacterized protein</fullName>
    </submittedName>
</protein>
<dbReference type="Gene3D" id="1.25.40.10">
    <property type="entry name" value="Tetratricopeptide repeat domain"/>
    <property type="match status" value="4"/>
</dbReference>
<dbReference type="PANTHER" id="PTHR12558:SF13">
    <property type="entry name" value="CELL DIVISION CYCLE PROTEIN 27 HOMOLOG"/>
    <property type="match status" value="1"/>
</dbReference>
<dbReference type="InterPro" id="IPR011990">
    <property type="entry name" value="TPR-like_helical_dom_sf"/>
</dbReference>
<dbReference type="EMBL" id="UOFC01000214">
    <property type="protein sequence ID" value="VAW48548.1"/>
    <property type="molecule type" value="Genomic_DNA"/>
</dbReference>
<accession>A0A3B0VY41</accession>
<reference evidence="3" key="1">
    <citation type="submission" date="2018-06" db="EMBL/GenBank/DDBJ databases">
        <authorList>
            <person name="Zhirakovskaya E."/>
        </authorList>
    </citation>
    <scope>NUCLEOTIDE SEQUENCE</scope>
</reference>
<keyword evidence="1" id="KW-0677">Repeat</keyword>
<proteinExistence type="predicted"/>
<dbReference type="SMART" id="SM00028">
    <property type="entry name" value="TPR"/>
    <property type="match status" value="8"/>
</dbReference>
<dbReference type="InterPro" id="IPR019734">
    <property type="entry name" value="TPR_rpt"/>
</dbReference>
<dbReference type="Pfam" id="PF13174">
    <property type="entry name" value="TPR_6"/>
    <property type="match status" value="1"/>
</dbReference>
<dbReference type="SUPFAM" id="SSF48452">
    <property type="entry name" value="TPR-like"/>
    <property type="match status" value="2"/>
</dbReference>
<organism evidence="3">
    <name type="scientific">hydrothermal vent metagenome</name>
    <dbReference type="NCBI Taxonomy" id="652676"/>
    <lineage>
        <taxon>unclassified sequences</taxon>
        <taxon>metagenomes</taxon>
        <taxon>ecological metagenomes</taxon>
    </lineage>
</organism>
<name>A0A3B0VY41_9ZZZZ</name>
<gene>
    <name evidence="3" type="ORF">MNBD_GAMMA03-709</name>
</gene>
<evidence type="ECO:0000256" key="2">
    <source>
        <dbReference type="ARBA" id="ARBA00022803"/>
    </source>
</evidence>
<dbReference type="PANTHER" id="PTHR12558">
    <property type="entry name" value="CELL DIVISION CYCLE 16,23,27"/>
    <property type="match status" value="1"/>
</dbReference>
<sequence>MFNCWQSIQKERKIFTPWREIALSGLVLFSVGCVSQNGLFKEGHLNGGSQIQVQQSDAHTETTENMLEQHASKIEDQQNTNVVPLKAGDMYQLLVAEMMALKGFEAQAYDIVFKIAYKLRTPELAERAFKLSMKTYNAQKIEAATMLWREVAPEATTPWRASLLIALRQNNVEQALADWQHYRTLSKEPLERDLLIVAQKIGVSAPPKAGLSFLQQLVKAYPETWASYFALGLAADGFNQFDVALKALEKAKIYQTEDSEPQINQFLAKLYLQNPPAKRGIKALKPYLEKNPQDWLVQERLARLEVHDFRYDDAIKRYQLILEAMPDAYTSRLSLALVQLEKEDYKAAEKNLLKVASKKGFSDVVNYYLGLIYQELADTKKALTFFDKVKLGHYYVDARLHQAEIYFSEGEQSRAFTILSETKAEKPDELVKLHRAKAIFYSAAGQQEDAVKEYSKVLELEPNNIRALMNQAMLFYELKQFELYVANLKRVIKINPNEADALNALGYFYVDDLKKLSEAEVLLNKAYQLEPSRYYILDSVGWLYFKKGNYAKAKEYLQKALAIQMDDEVLVHLIQAHWKLGEKKQARMLWQNNNKKFLQNSELQGLINLLESKSKE</sequence>